<name>A0ACA9KB17_9GLOM</name>
<evidence type="ECO:0000313" key="2">
    <source>
        <dbReference type="Proteomes" id="UP000789860"/>
    </source>
</evidence>
<sequence length="120" mass="13250">EISATLDKISETEVEFIINQNRLPLPVLTKNNTPTLLSVGPSAQTFKEPSLLSVGPSAQIFKEPSLLSVGPSAQIFKEPSLNKITSIINRLRSSKNTPLERTARTDKDLNYLVLRSNTFI</sequence>
<reference evidence="1" key="1">
    <citation type="submission" date="2021-06" db="EMBL/GenBank/DDBJ databases">
        <authorList>
            <person name="Kallberg Y."/>
            <person name="Tangrot J."/>
            <person name="Rosling A."/>
        </authorList>
    </citation>
    <scope>NUCLEOTIDE SEQUENCE</scope>
    <source>
        <strain evidence="1">AU212A</strain>
    </source>
</reference>
<dbReference type="EMBL" id="CAJVPM010001228">
    <property type="protein sequence ID" value="CAG8462531.1"/>
    <property type="molecule type" value="Genomic_DNA"/>
</dbReference>
<evidence type="ECO:0000313" key="1">
    <source>
        <dbReference type="EMBL" id="CAG8462531.1"/>
    </source>
</evidence>
<organism evidence="1 2">
    <name type="scientific">Scutellospora calospora</name>
    <dbReference type="NCBI Taxonomy" id="85575"/>
    <lineage>
        <taxon>Eukaryota</taxon>
        <taxon>Fungi</taxon>
        <taxon>Fungi incertae sedis</taxon>
        <taxon>Mucoromycota</taxon>
        <taxon>Glomeromycotina</taxon>
        <taxon>Glomeromycetes</taxon>
        <taxon>Diversisporales</taxon>
        <taxon>Gigasporaceae</taxon>
        <taxon>Scutellospora</taxon>
    </lineage>
</organism>
<feature type="non-terminal residue" evidence="1">
    <location>
        <position position="1"/>
    </location>
</feature>
<protein>
    <submittedName>
        <fullName evidence="1">8451_t:CDS:1</fullName>
    </submittedName>
</protein>
<proteinExistence type="predicted"/>
<gene>
    <name evidence="1" type="ORF">SCALOS_LOCUS1679</name>
</gene>
<accession>A0ACA9KB17</accession>
<dbReference type="Proteomes" id="UP000789860">
    <property type="component" value="Unassembled WGS sequence"/>
</dbReference>
<keyword evidence="2" id="KW-1185">Reference proteome</keyword>
<comment type="caution">
    <text evidence="1">The sequence shown here is derived from an EMBL/GenBank/DDBJ whole genome shotgun (WGS) entry which is preliminary data.</text>
</comment>